<comment type="similarity">
    <text evidence="1">Belongs to the CFA/CMAS family.</text>
</comment>
<keyword evidence="4" id="KW-0949">S-adenosyl-L-methionine</keyword>
<gene>
    <name evidence="6" type="ORF">TPR58_11080</name>
</gene>
<name>A0ABV0BAH2_9SPHN</name>
<reference evidence="6 7" key="1">
    <citation type="submission" date="2024-05" db="EMBL/GenBank/DDBJ databases">
        <title>Sphingomonas sp. HF-S3 16S ribosomal RNA gene Genome sequencing and assembly.</title>
        <authorList>
            <person name="Lee H."/>
        </authorList>
    </citation>
    <scope>NUCLEOTIDE SEQUENCE [LARGE SCALE GENOMIC DNA]</scope>
    <source>
        <strain evidence="6 7">HF-S3</strain>
    </source>
</reference>
<evidence type="ECO:0000256" key="1">
    <source>
        <dbReference type="ARBA" id="ARBA00010815"/>
    </source>
</evidence>
<keyword evidence="5" id="KW-0443">Lipid metabolism</keyword>
<dbReference type="RefSeq" id="WP_346246719.1">
    <property type="nucleotide sequence ID" value="NZ_JBDIZK010000006.1"/>
</dbReference>
<dbReference type="InterPro" id="IPR050723">
    <property type="entry name" value="CFA/CMAS"/>
</dbReference>
<dbReference type="Proteomes" id="UP001427805">
    <property type="component" value="Unassembled WGS sequence"/>
</dbReference>
<dbReference type="Pfam" id="PF02353">
    <property type="entry name" value="CMAS"/>
    <property type="match status" value="1"/>
</dbReference>
<evidence type="ECO:0000313" key="6">
    <source>
        <dbReference type="EMBL" id="MEN3747711.1"/>
    </source>
</evidence>
<dbReference type="CDD" id="cd02440">
    <property type="entry name" value="AdoMet_MTases"/>
    <property type="match status" value="1"/>
</dbReference>
<dbReference type="InterPro" id="IPR003333">
    <property type="entry name" value="CMAS"/>
</dbReference>
<dbReference type="PIRSF" id="PIRSF003085">
    <property type="entry name" value="CMAS"/>
    <property type="match status" value="1"/>
</dbReference>
<keyword evidence="2 6" id="KW-0489">Methyltransferase</keyword>
<dbReference type="EC" id="2.1.1.-" evidence="6"/>
<dbReference type="PANTHER" id="PTHR43667:SF2">
    <property type="entry name" value="FATTY ACID C-METHYL TRANSFERASE"/>
    <property type="match status" value="1"/>
</dbReference>
<dbReference type="PANTHER" id="PTHR43667">
    <property type="entry name" value="CYCLOPROPANE-FATTY-ACYL-PHOSPHOLIPID SYNTHASE"/>
    <property type="match status" value="1"/>
</dbReference>
<dbReference type="SUPFAM" id="SSF53335">
    <property type="entry name" value="S-adenosyl-L-methionine-dependent methyltransferases"/>
    <property type="match status" value="1"/>
</dbReference>
<accession>A0ABV0BAH2</accession>
<evidence type="ECO:0000256" key="4">
    <source>
        <dbReference type="ARBA" id="ARBA00022691"/>
    </source>
</evidence>
<comment type="caution">
    <text evidence="6">The sequence shown here is derived from an EMBL/GenBank/DDBJ whole genome shotgun (WGS) entry which is preliminary data.</text>
</comment>
<evidence type="ECO:0000256" key="2">
    <source>
        <dbReference type="ARBA" id="ARBA00022603"/>
    </source>
</evidence>
<keyword evidence="3 6" id="KW-0808">Transferase</keyword>
<evidence type="ECO:0000256" key="5">
    <source>
        <dbReference type="ARBA" id="ARBA00023098"/>
    </source>
</evidence>
<dbReference type="InterPro" id="IPR029063">
    <property type="entry name" value="SAM-dependent_MTases_sf"/>
</dbReference>
<organism evidence="6 7">
    <name type="scientific">Sphingomonas rustica</name>
    <dbReference type="NCBI Taxonomy" id="3103142"/>
    <lineage>
        <taxon>Bacteria</taxon>
        <taxon>Pseudomonadati</taxon>
        <taxon>Pseudomonadota</taxon>
        <taxon>Alphaproteobacteria</taxon>
        <taxon>Sphingomonadales</taxon>
        <taxon>Sphingomonadaceae</taxon>
        <taxon>Sphingomonas</taxon>
    </lineage>
</organism>
<dbReference type="EMBL" id="JBDIZK010000006">
    <property type="protein sequence ID" value="MEN3747711.1"/>
    <property type="molecule type" value="Genomic_DNA"/>
</dbReference>
<evidence type="ECO:0000313" key="7">
    <source>
        <dbReference type="Proteomes" id="UP001427805"/>
    </source>
</evidence>
<sequence length="409" mass="45816">MNAPMGNRDRDRAGRGVLDWFGPIFIRLIDRIDQGLDAGSIDVTLPDGERRILGGRAEGPLAVVEIRSWRAILRLVTSGSSGWYEGWAKGEWASPDPVQVFAIFSRNRAALASGSRAWGITRLAKRVQHWLRRNSRSGSRRNIHFHYDLGNDFYREWLDPSMTYSSAIFDGGEPLETAQQRKLDAILERTGTQAGDHILEIGCGWGSFAETAGRAGRRLHGITLSTEQKAWAEGRIAGAGIDGVDFSLTDYRDVTGSYDAVASIEMVEAVGREYWSSYLSTIARVLKPGGRAAIQYISFDDAMFDGYAGNVDFIQRYVFPGGLLIRESEFRAIAARHGLAWTDRRAFGLDYAETLKQWRENFDAAIATDRLPAQFDLRFKNLWRYYLMYCEGGFRGGGIDVAQVTLIRE</sequence>
<keyword evidence="7" id="KW-1185">Reference proteome</keyword>
<dbReference type="Gene3D" id="3.40.50.150">
    <property type="entry name" value="Vaccinia Virus protein VP39"/>
    <property type="match status" value="1"/>
</dbReference>
<evidence type="ECO:0000256" key="3">
    <source>
        <dbReference type="ARBA" id="ARBA00022679"/>
    </source>
</evidence>
<dbReference type="GO" id="GO:0008168">
    <property type="term" value="F:methyltransferase activity"/>
    <property type="evidence" value="ECO:0007669"/>
    <property type="project" value="UniProtKB-KW"/>
</dbReference>
<protein>
    <submittedName>
        <fullName evidence="6">Cyclopropane-fatty-acyl-phospholipid synthase family protein</fullName>
        <ecNumber evidence="6">2.1.1.-</ecNumber>
    </submittedName>
</protein>
<proteinExistence type="inferred from homology"/>
<dbReference type="GO" id="GO:0032259">
    <property type="term" value="P:methylation"/>
    <property type="evidence" value="ECO:0007669"/>
    <property type="project" value="UniProtKB-KW"/>
</dbReference>